<protein>
    <submittedName>
        <fullName evidence="2">Tautomerase family protein</fullName>
    </submittedName>
</protein>
<sequence length="152" mass="17041">MPTYVCSVRPNLLDEAKKAEIARAITRNHHEATGAPAYFVQVVIEEKAGAQRYLGGEPASEQIWIRADIRSGRTVEQRSGLMLAIMRDVARIAGVEEEKIWVYLCNLEPTDMVEYGHVLPLPGKEQEWFEALPASLRDYIAALGTKRDGFVL</sequence>
<gene>
    <name evidence="2" type="ORF">K6K41_18365</name>
</gene>
<keyword evidence="3" id="KW-1185">Reference proteome</keyword>
<dbReference type="RefSeq" id="WP_261401858.1">
    <property type="nucleotide sequence ID" value="NZ_CP081869.1"/>
</dbReference>
<accession>A0A9E6R607</accession>
<dbReference type="Proteomes" id="UP000825701">
    <property type="component" value="Chromosome"/>
</dbReference>
<dbReference type="InterPro" id="IPR014347">
    <property type="entry name" value="Tautomerase/MIF_sf"/>
</dbReference>
<organism evidence="2 3">
    <name type="scientific">Chenggangzhangella methanolivorans</name>
    <dbReference type="NCBI Taxonomy" id="1437009"/>
    <lineage>
        <taxon>Bacteria</taxon>
        <taxon>Pseudomonadati</taxon>
        <taxon>Pseudomonadota</taxon>
        <taxon>Alphaproteobacteria</taxon>
        <taxon>Hyphomicrobiales</taxon>
        <taxon>Methylopilaceae</taxon>
        <taxon>Chenggangzhangella</taxon>
    </lineage>
</organism>
<dbReference type="SUPFAM" id="SSF55331">
    <property type="entry name" value="Tautomerase/MIF"/>
    <property type="match status" value="1"/>
</dbReference>
<feature type="domain" description="Tautomerase cis-CaaD-like" evidence="1">
    <location>
        <begin position="1"/>
        <end position="129"/>
    </location>
</feature>
<name>A0A9E6R607_9HYPH</name>
<dbReference type="AlphaFoldDB" id="A0A9E6R607"/>
<dbReference type="EMBL" id="CP081869">
    <property type="protein sequence ID" value="QZN98870.1"/>
    <property type="molecule type" value="Genomic_DNA"/>
</dbReference>
<evidence type="ECO:0000313" key="2">
    <source>
        <dbReference type="EMBL" id="QZN98870.1"/>
    </source>
</evidence>
<proteinExistence type="predicted"/>
<dbReference type="Pfam" id="PF14832">
    <property type="entry name" value="Tautomerase_3"/>
    <property type="match status" value="1"/>
</dbReference>
<evidence type="ECO:0000313" key="3">
    <source>
        <dbReference type="Proteomes" id="UP000825701"/>
    </source>
</evidence>
<reference evidence="2" key="1">
    <citation type="submission" date="2021-08" db="EMBL/GenBank/DDBJ databases">
        <authorList>
            <person name="Zhang H."/>
            <person name="Xu M."/>
            <person name="Yu Z."/>
            <person name="Yang L."/>
            <person name="Cai Y."/>
        </authorList>
    </citation>
    <scope>NUCLEOTIDE SEQUENCE</scope>
    <source>
        <strain evidence="2">CHL1</strain>
    </source>
</reference>
<evidence type="ECO:0000259" key="1">
    <source>
        <dbReference type="Pfam" id="PF14832"/>
    </source>
</evidence>
<dbReference type="KEGG" id="cmet:K6K41_18365"/>
<dbReference type="InterPro" id="IPR028116">
    <property type="entry name" value="Cis-CaaD-like"/>
</dbReference>
<dbReference type="Gene3D" id="3.30.429.10">
    <property type="entry name" value="Macrophage Migration Inhibitory Factor"/>
    <property type="match status" value="1"/>
</dbReference>